<dbReference type="SUPFAM" id="SSF57302">
    <property type="entry name" value="Snake toxin-like"/>
    <property type="match status" value="1"/>
</dbReference>
<evidence type="ECO:0000313" key="6">
    <source>
        <dbReference type="Proteomes" id="UP000215902"/>
    </source>
</evidence>
<keyword evidence="1 3" id="KW-0732">Signal</keyword>
<sequence>QEYILLLSQLILIIKMPSMKASSRGGCRIATTWLRVFALATCLLSAQAMECYVCNNQEGNDDKCIKTSRQCQQHENACYSLIEYRLPTQYWQQNGDRSHFLTKNCTSLEKCRSDSDNMAIQCNREWYNDWRCLECCSGELCNFYATLDGYRMSPGLRTVSLLSAGSLWLLFTFSM</sequence>
<accession>A0A267FI74</accession>
<feature type="chain" id="PRO_5011916110" description="UPAR/Ly6 domain-containing protein" evidence="3">
    <location>
        <begin position="49"/>
        <end position="175"/>
    </location>
</feature>
<dbReference type="PANTHER" id="PTHR10036">
    <property type="entry name" value="CD59 GLYCOPROTEIN"/>
    <property type="match status" value="1"/>
</dbReference>
<evidence type="ECO:0000256" key="1">
    <source>
        <dbReference type="ARBA" id="ARBA00022729"/>
    </source>
</evidence>
<evidence type="ECO:0008006" key="7">
    <source>
        <dbReference type="Google" id="ProtNLM"/>
    </source>
</evidence>
<evidence type="ECO:0000313" key="4">
    <source>
        <dbReference type="EMBL" id="PAA73481.1"/>
    </source>
</evidence>
<dbReference type="AlphaFoldDB" id="A0A267FI74"/>
<feature type="non-terminal residue" evidence="4">
    <location>
        <position position="1"/>
    </location>
</feature>
<name>A0A267FI74_9PLAT</name>
<keyword evidence="2" id="KW-1015">Disulfide bond</keyword>
<feature type="signal peptide" evidence="3">
    <location>
        <begin position="1"/>
        <end position="48"/>
    </location>
</feature>
<organism evidence="4 6">
    <name type="scientific">Macrostomum lignano</name>
    <dbReference type="NCBI Taxonomy" id="282301"/>
    <lineage>
        <taxon>Eukaryota</taxon>
        <taxon>Metazoa</taxon>
        <taxon>Spiralia</taxon>
        <taxon>Lophotrochozoa</taxon>
        <taxon>Platyhelminthes</taxon>
        <taxon>Rhabditophora</taxon>
        <taxon>Macrostomorpha</taxon>
        <taxon>Macrostomida</taxon>
        <taxon>Macrostomidae</taxon>
        <taxon>Macrostomum</taxon>
    </lineage>
</organism>
<dbReference type="Proteomes" id="UP000215902">
    <property type="component" value="Unassembled WGS sequence"/>
</dbReference>
<dbReference type="EMBL" id="NIVC01001009">
    <property type="protein sequence ID" value="PAA73481.1"/>
    <property type="molecule type" value="Genomic_DNA"/>
</dbReference>
<dbReference type="PANTHER" id="PTHR10036:SF3">
    <property type="entry name" value="PROTEIN SLEEPLESS-RELATED"/>
    <property type="match status" value="1"/>
</dbReference>
<evidence type="ECO:0000256" key="2">
    <source>
        <dbReference type="ARBA" id="ARBA00023157"/>
    </source>
</evidence>
<dbReference type="OrthoDB" id="6278121at2759"/>
<reference evidence="4 6" key="1">
    <citation type="submission" date="2017-06" db="EMBL/GenBank/DDBJ databases">
        <title>A platform for efficient transgenesis in Macrostomum lignano, a flatworm model organism for stem cell research.</title>
        <authorList>
            <person name="Berezikov E."/>
        </authorList>
    </citation>
    <scope>NUCLEOTIDE SEQUENCE [LARGE SCALE GENOMIC DNA]</scope>
    <source>
        <strain evidence="4">DV1</strain>
        <tissue evidence="4">Whole organism</tissue>
    </source>
</reference>
<gene>
    <name evidence="5" type="ORF">BOX15_Mlig010535g1</name>
    <name evidence="4" type="ORF">BOX15_Mlig010755g1</name>
</gene>
<evidence type="ECO:0000256" key="3">
    <source>
        <dbReference type="SAM" id="SignalP"/>
    </source>
</evidence>
<dbReference type="Gene3D" id="2.10.60.10">
    <property type="entry name" value="CD59"/>
    <property type="match status" value="1"/>
</dbReference>
<dbReference type="CDD" id="cd23599">
    <property type="entry name" value="TFP_LU_ECD_Cold"/>
    <property type="match status" value="1"/>
</dbReference>
<protein>
    <recommendedName>
        <fullName evidence="7">UPAR/Ly6 domain-containing protein</fullName>
    </recommendedName>
</protein>
<dbReference type="EMBL" id="NIVC01001009">
    <property type="protein sequence ID" value="PAA73491.1"/>
    <property type="molecule type" value="Genomic_DNA"/>
</dbReference>
<keyword evidence="6" id="KW-1185">Reference proteome</keyword>
<dbReference type="InterPro" id="IPR045860">
    <property type="entry name" value="Snake_toxin-like_sf"/>
</dbReference>
<comment type="caution">
    <text evidence="4">The sequence shown here is derived from an EMBL/GenBank/DDBJ whole genome shotgun (WGS) entry which is preliminary data.</text>
</comment>
<evidence type="ECO:0000313" key="5">
    <source>
        <dbReference type="EMBL" id="PAA73491.1"/>
    </source>
</evidence>
<dbReference type="STRING" id="282301.A0A267FI74"/>
<proteinExistence type="predicted"/>